<feature type="compositionally biased region" description="Low complexity" evidence="1">
    <location>
        <begin position="122"/>
        <end position="133"/>
    </location>
</feature>
<protein>
    <submittedName>
        <fullName evidence="3">Uncharacterized protein</fullName>
    </submittedName>
</protein>
<evidence type="ECO:0000313" key="3">
    <source>
        <dbReference type="EMBL" id="CEP26375.1"/>
    </source>
</evidence>
<dbReference type="EMBL" id="LM676407">
    <property type="protein sequence ID" value="CEP26375.1"/>
    <property type="molecule type" value="Genomic_DNA"/>
</dbReference>
<organism evidence="3">
    <name type="scientific">Propionibacterium freudenreichii subsp. freudenreichii</name>
    <dbReference type="NCBI Taxonomy" id="66712"/>
    <lineage>
        <taxon>Bacteria</taxon>
        <taxon>Bacillati</taxon>
        <taxon>Actinomycetota</taxon>
        <taxon>Actinomycetes</taxon>
        <taxon>Propionibacteriales</taxon>
        <taxon>Propionibacteriaceae</taxon>
        <taxon>Propionibacterium</taxon>
    </lineage>
</organism>
<evidence type="ECO:0000256" key="2">
    <source>
        <dbReference type="SAM" id="Phobius"/>
    </source>
</evidence>
<reference evidence="3" key="1">
    <citation type="submission" date="2014-08" db="EMBL/GenBank/DDBJ databases">
        <authorList>
            <person name="Falentin Helene"/>
        </authorList>
    </citation>
    <scope>NUCLEOTIDE SEQUENCE</scope>
</reference>
<feature type="region of interest" description="Disordered" evidence="1">
    <location>
        <begin position="120"/>
        <end position="141"/>
    </location>
</feature>
<feature type="transmembrane region" description="Helical" evidence="2">
    <location>
        <begin position="54"/>
        <end position="81"/>
    </location>
</feature>
<name>A0A0B7NR87_PROFF</name>
<sequence>MTATALIEPPTATQPAGAQPAKGSVLARAWAAIRSAVGVLLGLVPHVMHHIGIIAGAAFLTGVFGNSLLFVVGLALSVPMLHRLQRHYRTWKAPAIGVVVFTALFALSAFVIGPAISSPKNTTPAPTTQTMTQDQHSQHHH</sequence>
<accession>A0A0B7NR87</accession>
<keyword evidence="2" id="KW-0472">Membrane</keyword>
<dbReference type="AlphaFoldDB" id="A0A0B7NR87"/>
<proteinExistence type="predicted"/>
<gene>
    <name evidence="3" type="ORF">PFCIRM138_07195</name>
</gene>
<keyword evidence="2" id="KW-1133">Transmembrane helix</keyword>
<evidence type="ECO:0000256" key="1">
    <source>
        <dbReference type="SAM" id="MobiDB-lite"/>
    </source>
</evidence>
<keyword evidence="2" id="KW-0812">Transmembrane</keyword>
<feature type="transmembrane region" description="Helical" evidence="2">
    <location>
        <begin position="93"/>
        <end position="116"/>
    </location>
</feature>